<proteinExistence type="predicted"/>
<dbReference type="AlphaFoldDB" id="A0A210QPL2"/>
<evidence type="ECO:0000313" key="2">
    <source>
        <dbReference type="Proteomes" id="UP000242188"/>
    </source>
</evidence>
<dbReference type="InterPro" id="IPR036691">
    <property type="entry name" value="Endo/exonu/phosph_ase_sf"/>
</dbReference>
<sequence length="132" mass="14898">MCRQLGLDQVDIECVGVHVQDLDASLVVVYRPESYTASVFLEQLHQLLLLLAQNGKATIIAGYFNQDVLKSESSIKKCMEQHGSRQLMDRSTTDGGTLIDHVYMCRKLQASFDKMPAYYSYHDIVSVQVQIP</sequence>
<accession>A0A210QPL2</accession>
<dbReference type="EMBL" id="NEDP02002502">
    <property type="protein sequence ID" value="OWF50672.1"/>
    <property type="molecule type" value="Genomic_DNA"/>
</dbReference>
<reference evidence="1 2" key="1">
    <citation type="journal article" date="2017" name="Nat. Ecol. Evol.">
        <title>Scallop genome provides insights into evolution of bilaterian karyotype and development.</title>
        <authorList>
            <person name="Wang S."/>
            <person name="Zhang J."/>
            <person name="Jiao W."/>
            <person name="Li J."/>
            <person name="Xun X."/>
            <person name="Sun Y."/>
            <person name="Guo X."/>
            <person name="Huan P."/>
            <person name="Dong B."/>
            <person name="Zhang L."/>
            <person name="Hu X."/>
            <person name="Sun X."/>
            <person name="Wang J."/>
            <person name="Zhao C."/>
            <person name="Wang Y."/>
            <person name="Wang D."/>
            <person name="Huang X."/>
            <person name="Wang R."/>
            <person name="Lv J."/>
            <person name="Li Y."/>
            <person name="Zhang Z."/>
            <person name="Liu B."/>
            <person name="Lu W."/>
            <person name="Hui Y."/>
            <person name="Liang J."/>
            <person name="Zhou Z."/>
            <person name="Hou R."/>
            <person name="Li X."/>
            <person name="Liu Y."/>
            <person name="Li H."/>
            <person name="Ning X."/>
            <person name="Lin Y."/>
            <person name="Zhao L."/>
            <person name="Xing Q."/>
            <person name="Dou J."/>
            <person name="Li Y."/>
            <person name="Mao J."/>
            <person name="Guo H."/>
            <person name="Dou H."/>
            <person name="Li T."/>
            <person name="Mu C."/>
            <person name="Jiang W."/>
            <person name="Fu Q."/>
            <person name="Fu X."/>
            <person name="Miao Y."/>
            <person name="Liu J."/>
            <person name="Yu Q."/>
            <person name="Li R."/>
            <person name="Liao H."/>
            <person name="Li X."/>
            <person name="Kong Y."/>
            <person name="Jiang Z."/>
            <person name="Chourrout D."/>
            <person name="Li R."/>
            <person name="Bao Z."/>
        </authorList>
    </citation>
    <scope>NUCLEOTIDE SEQUENCE [LARGE SCALE GENOMIC DNA]</scope>
    <source>
        <strain evidence="1 2">PY_sf001</strain>
    </source>
</reference>
<dbReference type="Proteomes" id="UP000242188">
    <property type="component" value="Unassembled WGS sequence"/>
</dbReference>
<evidence type="ECO:0008006" key="3">
    <source>
        <dbReference type="Google" id="ProtNLM"/>
    </source>
</evidence>
<organism evidence="1 2">
    <name type="scientific">Mizuhopecten yessoensis</name>
    <name type="common">Japanese scallop</name>
    <name type="synonym">Patinopecten yessoensis</name>
    <dbReference type="NCBI Taxonomy" id="6573"/>
    <lineage>
        <taxon>Eukaryota</taxon>
        <taxon>Metazoa</taxon>
        <taxon>Spiralia</taxon>
        <taxon>Lophotrochozoa</taxon>
        <taxon>Mollusca</taxon>
        <taxon>Bivalvia</taxon>
        <taxon>Autobranchia</taxon>
        <taxon>Pteriomorphia</taxon>
        <taxon>Pectinida</taxon>
        <taxon>Pectinoidea</taxon>
        <taxon>Pectinidae</taxon>
        <taxon>Mizuhopecten</taxon>
    </lineage>
</organism>
<dbReference type="Gene3D" id="3.60.10.10">
    <property type="entry name" value="Endonuclease/exonuclease/phosphatase"/>
    <property type="match status" value="1"/>
</dbReference>
<dbReference type="SUPFAM" id="SSF56219">
    <property type="entry name" value="DNase I-like"/>
    <property type="match status" value="1"/>
</dbReference>
<evidence type="ECO:0000313" key="1">
    <source>
        <dbReference type="EMBL" id="OWF50672.1"/>
    </source>
</evidence>
<protein>
    <recommendedName>
        <fullName evidence="3">Endonuclease/exonuclease/phosphatase domain-containing protein</fullName>
    </recommendedName>
</protein>
<gene>
    <name evidence="1" type="ORF">KP79_PYT25661</name>
</gene>
<name>A0A210QPL2_MIZYE</name>
<comment type="caution">
    <text evidence="1">The sequence shown here is derived from an EMBL/GenBank/DDBJ whole genome shotgun (WGS) entry which is preliminary data.</text>
</comment>
<keyword evidence="2" id="KW-1185">Reference proteome</keyword>